<dbReference type="Pfam" id="PF24813">
    <property type="entry name" value="DUF7709"/>
    <property type="match status" value="1"/>
</dbReference>
<comment type="caution">
    <text evidence="2">The sequence shown here is derived from an EMBL/GenBank/DDBJ whole genome shotgun (WGS) entry which is preliminary data.</text>
</comment>
<proteinExistence type="predicted"/>
<gene>
    <name evidence="2" type="ORF">N7456_002015</name>
</gene>
<reference evidence="2" key="2">
    <citation type="journal article" date="2023" name="IMA Fungus">
        <title>Comparative genomic study of the Penicillium genus elucidates a diverse pangenome and 15 lateral gene transfer events.</title>
        <authorList>
            <person name="Petersen C."/>
            <person name="Sorensen T."/>
            <person name="Nielsen M.R."/>
            <person name="Sondergaard T.E."/>
            <person name="Sorensen J.L."/>
            <person name="Fitzpatrick D.A."/>
            <person name="Frisvad J.C."/>
            <person name="Nielsen K.L."/>
        </authorList>
    </citation>
    <scope>NUCLEOTIDE SEQUENCE</scope>
    <source>
        <strain evidence="2">IBT 30069</strain>
    </source>
</reference>
<evidence type="ECO:0000259" key="1">
    <source>
        <dbReference type="Pfam" id="PF24813"/>
    </source>
</evidence>
<evidence type="ECO:0000313" key="2">
    <source>
        <dbReference type="EMBL" id="KAJ5113481.1"/>
    </source>
</evidence>
<dbReference type="EMBL" id="JAPQKH010000002">
    <property type="protein sequence ID" value="KAJ5113481.1"/>
    <property type="molecule type" value="Genomic_DNA"/>
</dbReference>
<sequence length="103" mass="11098">MASKTLQQLNTKTLGVAAGTLPVVRLSNGQKVPTGTVGALLMNIRAYDKANEAQRVDLEPSIQAAIPTLCQVGLFDLFTPEEWASKRSPGRNLVGKLAQDYIM</sequence>
<name>A0A9W9G7I9_9EURO</name>
<dbReference type="AlphaFoldDB" id="A0A9W9G7I9"/>
<dbReference type="Proteomes" id="UP001149165">
    <property type="component" value="Unassembled WGS sequence"/>
</dbReference>
<dbReference type="OrthoDB" id="2359405at2759"/>
<dbReference type="InterPro" id="IPR056126">
    <property type="entry name" value="DUF7709"/>
</dbReference>
<accession>A0A9W9G7I9</accession>
<reference evidence="2" key="1">
    <citation type="submission" date="2022-11" db="EMBL/GenBank/DDBJ databases">
        <authorList>
            <person name="Petersen C."/>
        </authorList>
    </citation>
    <scope>NUCLEOTIDE SEQUENCE</scope>
    <source>
        <strain evidence="2">IBT 30069</strain>
    </source>
</reference>
<organism evidence="2 3">
    <name type="scientific">Penicillium angulare</name>
    <dbReference type="NCBI Taxonomy" id="116970"/>
    <lineage>
        <taxon>Eukaryota</taxon>
        <taxon>Fungi</taxon>
        <taxon>Dikarya</taxon>
        <taxon>Ascomycota</taxon>
        <taxon>Pezizomycotina</taxon>
        <taxon>Eurotiomycetes</taxon>
        <taxon>Eurotiomycetidae</taxon>
        <taxon>Eurotiales</taxon>
        <taxon>Aspergillaceae</taxon>
        <taxon>Penicillium</taxon>
    </lineage>
</organism>
<keyword evidence="3" id="KW-1185">Reference proteome</keyword>
<protein>
    <recommendedName>
        <fullName evidence="1">DUF7709 domain-containing protein</fullName>
    </recommendedName>
</protein>
<evidence type="ECO:0000313" key="3">
    <source>
        <dbReference type="Proteomes" id="UP001149165"/>
    </source>
</evidence>
<feature type="domain" description="DUF7709" evidence="1">
    <location>
        <begin position="5"/>
        <end position="101"/>
    </location>
</feature>